<protein>
    <submittedName>
        <fullName evidence="1">Uncharacterized protein</fullName>
    </submittedName>
</protein>
<reference evidence="2" key="1">
    <citation type="journal article" date="2018" name="BMC Genomics">
        <title>Genomic insights into host adaptation between the wheat stripe rust pathogen (Puccinia striiformis f. sp. tritici) and the barley stripe rust pathogen (Puccinia striiformis f. sp. hordei).</title>
        <authorList>
            <person name="Xia C."/>
            <person name="Wang M."/>
            <person name="Yin C."/>
            <person name="Cornejo O.E."/>
            <person name="Hulbert S.H."/>
            <person name="Chen X."/>
        </authorList>
    </citation>
    <scope>NUCLEOTIDE SEQUENCE [LARGE SCALE GENOMIC DNA]</scope>
    <source>
        <strain evidence="2">93-210</strain>
    </source>
</reference>
<sequence>MYTTTSSCSLLAKIVNDGAGLSGIQVDQSSSRLDSFFGFLILPLDQQLVRLTWSGILLSSQAGRGRRWQNLDKIKVGLHLSSTPAPGPSSDSNRIFQKRVAI</sequence>
<dbReference type="Proteomes" id="UP001060170">
    <property type="component" value="Chromosome 10"/>
</dbReference>
<accession>A0ACC0E5W6</accession>
<dbReference type="EMBL" id="CM045874">
    <property type="protein sequence ID" value="KAI7945012.1"/>
    <property type="molecule type" value="Genomic_DNA"/>
</dbReference>
<reference evidence="2" key="2">
    <citation type="journal article" date="2018" name="Mol. Plant Microbe Interact.">
        <title>Genome sequence resources for the wheat stripe rust pathogen (Puccinia striiformis f. sp. tritici) and the barley stripe rust pathogen (Puccinia striiformis f. sp. hordei).</title>
        <authorList>
            <person name="Xia C."/>
            <person name="Wang M."/>
            <person name="Yin C."/>
            <person name="Cornejo O.E."/>
            <person name="Hulbert S.H."/>
            <person name="Chen X."/>
        </authorList>
    </citation>
    <scope>NUCLEOTIDE SEQUENCE [LARGE SCALE GENOMIC DNA]</scope>
    <source>
        <strain evidence="2">93-210</strain>
    </source>
</reference>
<evidence type="ECO:0000313" key="1">
    <source>
        <dbReference type="EMBL" id="KAI7945012.1"/>
    </source>
</evidence>
<gene>
    <name evidence="1" type="ORF">MJO28_010707</name>
</gene>
<organism evidence="1 2">
    <name type="scientific">Puccinia striiformis f. sp. tritici</name>
    <dbReference type="NCBI Taxonomy" id="168172"/>
    <lineage>
        <taxon>Eukaryota</taxon>
        <taxon>Fungi</taxon>
        <taxon>Dikarya</taxon>
        <taxon>Basidiomycota</taxon>
        <taxon>Pucciniomycotina</taxon>
        <taxon>Pucciniomycetes</taxon>
        <taxon>Pucciniales</taxon>
        <taxon>Pucciniaceae</taxon>
        <taxon>Puccinia</taxon>
    </lineage>
</organism>
<reference evidence="1 2" key="3">
    <citation type="journal article" date="2022" name="Microbiol. Spectr.">
        <title>Folding features and dynamics of 3D genome architecture in plant fungal pathogens.</title>
        <authorList>
            <person name="Xia C."/>
        </authorList>
    </citation>
    <scope>NUCLEOTIDE SEQUENCE [LARGE SCALE GENOMIC DNA]</scope>
    <source>
        <strain evidence="1 2">93-210</strain>
    </source>
</reference>
<keyword evidence="2" id="KW-1185">Reference proteome</keyword>
<comment type="caution">
    <text evidence="1">The sequence shown here is derived from an EMBL/GenBank/DDBJ whole genome shotgun (WGS) entry which is preliminary data.</text>
</comment>
<proteinExistence type="predicted"/>
<evidence type="ECO:0000313" key="2">
    <source>
        <dbReference type="Proteomes" id="UP001060170"/>
    </source>
</evidence>
<name>A0ACC0E5W6_9BASI</name>